<feature type="compositionally biased region" description="Basic and acidic residues" evidence="1">
    <location>
        <begin position="1"/>
        <end position="13"/>
    </location>
</feature>
<dbReference type="InterPro" id="IPR036490">
    <property type="entry name" value="ThsB_TIR-like_sf"/>
</dbReference>
<dbReference type="STRING" id="1193518.BN13_1080031"/>
<accession>A0A077MA10</accession>
<comment type="caution">
    <text evidence="3">The sequence shown here is derived from an EMBL/GenBank/DDBJ whole genome shotgun (WGS) entry which is preliminary data.</text>
</comment>
<sequence length="180" mass="20019">MSEQSARDVREPGKNGNHAKGATMAKSVFYSFHYERDVNRVQLVRNINALEGQPLLNAQKWEEVRQKGDSAIEDWIDAQMAYKKAVIVLIGQQTAGRKWVNYEIDKAWADKKPLLGVHIHGLSSMGSVDSPGTSPFSASSGIPVFDPAVKTWDGKIDSKATYGKLVDNLEWWSTQGKVRS</sequence>
<keyword evidence="4" id="KW-1185">Reference proteome</keyword>
<evidence type="ECO:0000256" key="1">
    <source>
        <dbReference type="SAM" id="MobiDB-lite"/>
    </source>
</evidence>
<dbReference type="Pfam" id="PF08937">
    <property type="entry name" value="ThsB_TIR"/>
    <property type="match status" value="1"/>
</dbReference>
<evidence type="ECO:0000313" key="3">
    <source>
        <dbReference type="EMBL" id="CCI51558.1"/>
    </source>
</evidence>
<organism evidence="3 4">
    <name type="scientific">Nostocoides jenkinsii Ben 74</name>
    <dbReference type="NCBI Taxonomy" id="1193518"/>
    <lineage>
        <taxon>Bacteria</taxon>
        <taxon>Bacillati</taxon>
        <taxon>Actinomycetota</taxon>
        <taxon>Actinomycetes</taxon>
        <taxon>Micrococcales</taxon>
        <taxon>Intrasporangiaceae</taxon>
        <taxon>Nostocoides</taxon>
    </lineage>
</organism>
<evidence type="ECO:0000259" key="2">
    <source>
        <dbReference type="Pfam" id="PF08937"/>
    </source>
</evidence>
<feature type="region of interest" description="Disordered" evidence="1">
    <location>
        <begin position="1"/>
        <end position="20"/>
    </location>
</feature>
<dbReference type="InterPro" id="IPR015032">
    <property type="entry name" value="ThsB__TIR-like_domain"/>
</dbReference>
<evidence type="ECO:0000313" key="4">
    <source>
        <dbReference type="Proteomes" id="UP000035720"/>
    </source>
</evidence>
<name>A0A077MA10_9MICO</name>
<feature type="domain" description="Thoeris protein ThsB TIR-like" evidence="2">
    <location>
        <begin position="29"/>
        <end position="122"/>
    </location>
</feature>
<dbReference type="SUPFAM" id="SSF52206">
    <property type="entry name" value="Hypothetical protein MTH538"/>
    <property type="match status" value="1"/>
</dbReference>
<reference evidence="3 4" key="1">
    <citation type="journal article" date="2013" name="ISME J.">
        <title>A metabolic model for members of the genus Tetrasphaera involved in enhanced biological phosphorus removal.</title>
        <authorList>
            <person name="Kristiansen R."/>
            <person name="Nguyen H.T.T."/>
            <person name="Saunders A.M."/>
            <person name="Nielsen J.L."/>
            <person name="Wimmer R."/>
            <person name="Le V.Q."/>
            <person name="McIlroy S.J."/>
            <person name="Petrovski S."/>
            <person name="Seviour R.J."/>
            <person name="Calteau A."/>
            <person name="Nielsen K.L."/>
            <person name="Nielsen P.H."/>
        </authorList>
    </citation>
    <scope>NUCLEOTIDE SEQUENCE [LARGE SCALE GENOMIC DNA]</scope>
    <source>
        <strain evidence="3 4">Ben 74</strain>
    </source>
</reference>
<dbReference type="Proteomes" id="UP000035720">
    <property type="component" value="Unassembled WGS sequence"/>
</dbReference>
<proteinExistence type="predicted"/>
<dbReference type="AlphaFoldDB" id="A0A077MA10"/>
<protein>
    <recommendedName>
        <fullName evidence="2">Thoeris protein ThsB TIR-like domain-containing protein</fullName>
    </recommendedName>
</protein>
<dbReference type="EMBL" id="CAJC01000011">
    <property type="protein sequence ID" value="CCI51558.1"/>
    <property type="molecule type" value="Genomic_DNA"/>
</dbReference>
<gene>
    <name evidence="3" type="ORF">BN13_1080031</name>
</gene>
<dbReference type="Gene3D" id="3.40.50.9200">
    <property type="entry name" value="Hypothetical protein MTH538"/>
    <property type="match status" value="1"/>
</dbReference>